<proteinExistence type="predicted"/>
<dbReference type="AlphaFoldDB" id="A0A0F9HJA8"/>
<comment type="caution">
    <text evidence="1">The sequence shown here is derived from an EMBL/GenBank/DDBJ whole genome shotgun (WGS) entry which is preliminary data.</text>
</comment>
<accession>A0A0F9HJA8</accession>
<evidence type="ECO:0000313" key="1">
    <source>
        <dbReference type="EMBL" id="KKM15476.1"/>
    </source>
</evidence>
<feature type="non-terminal residue" evidence="1">
    <location>
        <position position="1"/>
    </location>
</feature>
<evidence type="ECO:0008006" key="2">
    <source>
        <dbReference type="Google" id="ProtNLM"/>
    </source>
</evidence>
<gene>
    <name evidence="1" type="ORF">LCGC14_1695680</name>
</gene>
<name>A0A0F9HJA8_9ZZZZ</name>
<reference evidence="1" key="1">
    <citation type="journal article" date="2015" name="Nature">
        <title>Complex archaea that bridge the gap between prokaryotes and eukaryotes.</title>
        <authorList>
            <person name="Spang A."/>
            <person name="Saw J.H."/>
            <person name="Jorgensen S.L."/>
            <person name="Zaremba-Niedzwiedzka K."/>
            <person name="Martijn J."/>
            <person name="Lind A.E."/>
            <person name="van Eijk R."/>
            <person name="Schleper C."/>
            <person name="Guy L."/>
            <person name="Ettema T.J."/>
        </authorList>
    </citation>
    <scope>NUCLEOTIDE SEQUENCE</scope>
</reference>
<organism evidence="1">
    <name type="scientific">marine sediment metagenome</name>
    <dbReference type="NCBI Taxonomy" id="412755"/>
    <lineage>
        <taxon>unclassified sequences</taxon>
        <taxon>metagenomes</taxon>
        <taxon>ecological metagenomes</taxon>
    </lineage>
</organism>
<sequence>DVVKATDDIWSMASVRKLQSTMVDLGFDYNESLLKHAGGEPAVQATRRLFSKSSDEAMEAMSGMTDEAVDSINGIVDEARNHMDYWHETELAAGLPQGYIQDYMARYIGPKEKIGTPLAVGSEKSWFQFARESKSTKELLERIADSMVTSGHVAVKQKVGQTWKVARAEAVERAKKLLAKGDEKFGHVLTTVTESLYVRGVAHHKAMARHSMMQEVMQYGQKWKEGAVIPAGWAEVKGIKELKGLIFDEETAGYLTRTIDTLRSDKAVEQFLKMIDKPLNWWKVMATSVNPGFHFRNFYSNHFLGWIWQGAAYFNPKTHKDAMYMTGRAFGNTNFRKYKVYGGKFTDKKMAGKYAHGKSMQDIFDFLWDRGAFRRQFRLRDVDPEEAVISVGAKRIAKKLNILGQESYIAKTGEWLGSVIESEARVAGFLTEFKKAGSMEMAWRKTQEVFVNYQNLTPFERQVTKRIIPFWTWMKNNMVNQVKFVFTQPGRYSKVGKIRAALQNAVDVDVPEHLQPAYYKDLGMWQLPITLPDGRPLFFNPNFPFQDLNRIKIDPRHPRRAMQEMTRELATSISPFMKLPIEIIPEKGYDIFRKTPLERFPGYTAPVPGIVQPVAKWLYPLFPKTAERLGMEYDGRTMRMDPKAAKAMEELVPALNNYAKLLMADPGKETIDKIFNLVSYAVGIKVKPLDIRKQKYYYYADLIKKRKAALRE</sequence>
<protein>
    <recommendedName>
        <fullName evidence="2">Large polyvalent protein associated domain-containing protein</fullName>
    </recommendedName>
</protein>
<dbReference type="EMBL" id="LAZR01014898">
    <property type="protein sequence ID" value="KKM15476.1"/>
    <property type="molecule type" value="Genomic_DNA"/>
</dbReference>